<comment type="cofactor">
    <cofactor evidence="2 11">
        <name>pyridoxal 5'-phosphate</name>
        <dbReference type="ChEBI" id="CHEBI:597326"/>
    </cofactor>
</comment>
<evidence type="ECO:0000256" key="4">
    <source>
        <dbReference type="ARBA" id="ARBA00022533"/>
    </source>
</evidence>
<evidence type="ECO:0000256" key="3">
    <source>
        <dbReference type="ARBA" id="ARBA00006047"/>
    </source>
</evidence>
<evidence type="ECO:0000313" key="13">
    <source>
        <dbReference type="Proteomes" id="UP000886750"/>
    </source>
</evidence>
<comment type="similarity">
    <text evidence="3 11">Belongs to the glycogen phosphorylase family.</text>
</comment>
<dbReference type="AlphaFoldDB" id="A0A9D1ZW66"/>
<dbReference type="EMBL" id="DXCQ01000058">
    <property type="protein sequence ID" value="HIY97302.1"/>
    <property type="molecule type" value="Genomic_DNA"/>
</dbReference>
<dbReference type="GO" id="GO:0005737">
    <property type="term" value="C:cytoplasm"/>
    <property type="evidence" value="ECO:0007669"/>
    <property type="project" value="TreeGrafter"/>
</dbReference>
<evidence type="ECO:0000256" key="7">
    <source>
        <dbReference type="ARBA" id="ARBA00022898"/>
    </source>
</evidence>
<evidence type="ECO:0000256" key="9">
    <source>
        <dbReference type="ARBA" id="ARBA00025174"/>
    </source>
</evidence>
<comment type="function">
    <text evidence="9">Phosphorylase is an important allosteric enzyme in carbohydrate metabolism. Enzymes from different sources differ in their regulatory mechanisms and in their natural substrates. However, all known phosphorylases share catalytic and structural properties.</text>
</comment>
<accession>A0A9D1ZW66</accession>
<gene>
    <name evidence="12" type="primary">glgP</name>
    <name evidence="12" type="ORF">H9729_06395</name>
</gene>
<dbReference type="InterPro" id="IPR000811">
    <property type="entry name" value="Glyco_trans_35"/>
</dbReference>
<dbReference type="PANTHER" id="PTHR11468">
    <property type="entry name" value="GLYCOGEN PHOSPHORYLASE"/>
    <property type="match status" value="1"/>
</dbReference>
<sequence>MNKQRILQSIRAVSAAGKDAAALYNEISAIVAAEAYRDALAARRRRCAYYLSIEYLVGRAFYNNLMEAGVLEDVRRILSQKGVDIAAFEEIGDAALGNGGLGRLAACFLDSAAAVNLPLYGFGIRYKYGLFRQIFVNGEQEELPDDWQKWGDPWSFRREDEAREVVFADMRVRAVPYDMPVIGRRTNVLRLYQAEGSPAAEKISEYLYPADDTEEGKILRLRQEYFLSAAAVGELVGRFVSAHGKKFAYFSRLNSIQLNDTHPVLAIAEFIRLLHKEYGVPFLKAVTLARQTFNYTNHTILPEALECWPEKYLKKILPDIYSVLKRVDSFARREFVSLGCTAEEIEEMAIRSGRAFRMANLAVFIGGRVNGVAKIHSEIIRRKLFPAAAKYYPAKFLNETNGVTQRRWLMLCDPALSALLDDFAAGWRENFEKIALLREKTGDNAAVSAFIRAKEEGKRALYEYVAARENVALLPGAVVYAQVKRLHEYKRQLMTAFAVLEIYYKLKRGELSDFTPSVFLFGAKSAPSYFRAKGIIKFINDIAAMIAADGQVNGKLQVVFVRDYNVSYAEKIVAGSDVSLQVSTAGLEASGTGNMKFMMNGAVTCGTMDGANIEIVGRAGRENNFIFGAQVEEIDSLRENGYDPAAYIAQNPDHRRALETLTDGTFSDKKGYYKELYDSLTVGASWHKPDHYFIFRDLQEYVQTLLQINAAYKDRAAFAKKQMENVAASAYFSSDRTVRGYAADIWRIGDEK</sequence>
<evidence type="ECO:0000256" key="11">
    <source>
        <dbReference type="RuleBase" id="RU000587"/>
    </source>
</evidence>
<keyword evidence="8 11" id="KW-0119">Carbohydrate metabolism</keyword>
<comment type="caution">
    <text evidence="12">The sequence shown here is derived from an EMBL/GenBank/DDBJ whole genome shotgun (WGS) entry which is preliminary data.</text>
</comment>
<evidence type="ECO:0000256" key="8">
    <source>
        <dbReference type="ARBA" id="ARBA00023277"/>
    </source>
</evidence>
<comment type="function">
    <text evidence="11">Allosteric enzyme that catalyzes the rate-limiting step in glycogen catabolism, the phosphorolytic cleavage of glycogen to produce glucose-1-phosphate, and plays a central role in maintaining cellular and organismal glucose homeostasis.</text>
</comment>
<dbReference type="GO" id="GO:0005980">
    <property type="term" value="P:glycogen catabolic process"/>
    <property type="evidence" value="ECO:0007669"/>
    <property type="project" value="TreeGrafter"/>
</dbReference>
<evidence type="ECO:0000256" key="2">
    <source>
        <dbReference type="ARBA" id="ARBA00001933"/>
    </source>
</evidence>
<keyword evidence="7 10" id="KW-0663">Pyridoxal phosphate</keyword>
<keyword evidence="5 11" id="KW-0328">Glycosyltransferase</keyword>
<dbReference type="InterPro" id="IPR011833">
    <property type="entry name" value="Glycg_phsphrylas"/>
</dbReference>
<comment type="catalytic activity">
    <reaction evidence="1 11">
        <text>[(1-&gt;4)-alpha-D-glucosyl](n) + phosphate = [(1-&gt;4)-alpha-D-glucosyl](n-1) + alpha-D-glucose 1-phosphate</text>
        <dbReference type="Rhea" id="RHEA:41732"/>
        <dbReference type="Rhea" id="RHEA-COMP:9584"/>
        <dbReference type="Rhea" id="RHEA-COMP:9586"/>
        <dbReference type="ChEBI" id="CHEBI:15444"/>
        <dbReference type="ChEBI" id="CHEBI:43474"/>
        <dbReference type="ChEBI" id="CHEBI:58601"/>
        <dbReference type="EC" id="2.4.1.1"/>
    </reaction>
</comment>
<reference evidence="12" key="2">
    <citation type="submission" date="2021-04" db="EMBL/GenBank/DDBJ databases">
        <authorList>
            <person name="Gilroy R."/>
        </authorList>
    </citation>
    <scope>NUCLEOTIDE SEQUENCE</scope>
    <source>
        <strain evidence="12">1345</strain>
    </source>
</reference>
<name>A0A9D1ZW66_9FIRM</name>
<evidence type="ECO:0000256" key="10">
    <source>
        <dbReference type="PIRSR" id="PIRSR000460-1"/>
    </source>
</evidence>
<keyword evidence="6 11" id="KW-0808">Transferase</keyword>
<dbReference type="SUPFAM" id="SSF53756">
    <property type="entry name" value="UDP-Glycosyltransferase/glycogen phosphorylase"/>
    <property type="match status" value="1"/>
</dbReference>
<dbReference type="NCBIfam" id="TIGR02093">
    <property type="entry name" value="P_ylase"/>
    <property type="match status" value="1"/>
</dbReference>
<dbReference type="Pfam" id="PF00343">
    <property type="entry name" value="Phosphorylase"/>
    <property type="match status" value="1"/>
</dbReference>
<dbReference type="Proteomes" id="UP000886750">
    <property type="component" value="Unassembled WGS sequence"/>
</dbReference>
<dbReference type="FunFam" id="3.40.50.2000:FF:000003">
    <property type="entry name" value="Alpha-1,4 glucan phosphorylase"/>
    <property type="match status" value="1"/>
</dbReference>
<evidence type="ECO:0000256" key="6">
    <source>
        <dbReference type="ARBA" id="ARBA00022679"/>
    </source>
</evidence>
<dbReference type="InterPro" id="IPR035090">
    <property type="entry name" value="Pyridoxal_P_attach_site"/>
</dbReference>
<dbReference type="EC" id="2.4.1.1" evidence="11"/>
<protein>
    <recommendedName>
        <fullName evidence="11">Alpha-1,4 glucan phosphorylase</fullName>
        <ecNumber evidence="11">2.4.1.1</ecNumber>
    </recommendedName>
</protein>
<dbReference type="PIRSF" id="PIRSF000460">
    <property type="entry name" value="Pprylas_GlgP"/>
    <property type="match status" value="1"/>
</dbReference>
<dbReference type="GO" id="GO:0030170">
    <property type="term" value="F:pyridoxal phosphate binding"/>
    <property type="evidence" value="ECO:0007669"/>
    <property type="project" value="InterPro"/>
</dbReference>
<feature type="modified residue" description="N6-(pyridoxal phosphate)lysine" evidence="10">
    <location>
        <position position="596"/>
    </location>
</feature>
<reference evidence="12" key="1">
    <citation type="journal article" date="2021" name="PeerJ">
        <title>Extensive microbial diversity within the chicken gut microbiome revealed by metagenomics and culture.</title>
        <authorList>
            <person name="Gilroy R."/>
            <person name="Ravi A."/>
            <person name="Getino M."/>
            <person name="Pursley I."/>
            <person name="Horton D.L."/>
            <person name="Alikhan N.F."/>
            <person name="Baker D."/>
            <person name="Gharbi K."/>
            <person name="Hall N."/>
            <person name="Watson M."/>
            <person name="Adriaenssens E.M."/>
            <person name="Foster-Nyarko E."/>
            <person name="Jarju S."/>
            <person name="Secka A."/>
            <person name="Antonio M."/>
            <person name="Oren A."/>
            <person name="Chaudhuri R.R."/>
            <person name="La Ragione R."/>
            <person name="Hildebrand F."/>
            <person name="Pallen M.J."/>
        </authorList>
    </citation>
    <scope>NUCLEOTIDE SEQUENCE</scope>
    <source>
        <strain evidence="12">1345</strain>
    </source>
</reference>
<evidence type="ECO:0000256" key="1">
    <source>
        <dbReference type="ARBA" id="ARBA00001275"/>
    </source>
</evidence>
<keyword evidence="4" id="KW-0021">Allosteric enzyme</keyword>
<dbReference type="PROSITE" id="PS00102">
    <property type="entry name" value="PHOSPHORYLASE"/>
    <property type="match status" value="1"/>
</dbReference>
<dbReference type="PANTHER" id="PTHR11468:SF3">
    <property type="entry name" value="GLYCOGEN PHOSPHORYLASE, LIVER FORM"/>
    <property type="match status" value="1"/>
</dbReference>
<dbReference type="Gene3D" id="3.40.50.2000">
    <property type="entry name" value="Glycogen Phosphorylase B"/>
    <property type="match status" value="2"/>
</dbReference>
<evidence type="ECO:0000256" key="5">
    <source>
        <dbReference type="ARBA" id="ARBA00022676"/>
    </source>
</evidence>
<evidence type="ECO:0000313" key="12">
    <source>
        <dbReference type="EMBL" id="HIY97302.1"/>
    </source>
</evidence>
<organism evidence="12 13">
    <name type="scientific">Candidatus Borkfalkia excrementigallinarum</name>
    <dbReference type="NCBI Taxonomy" id="2838506"/>
    <lineage>
        <taxon>Bacteria</taxon>
        <taxon>Bacillati</taxon>
        <taxon>Bacillota</taxon>
        <taxon>Clostridia</taxon>
        <taxon>Christensenellales</taxon>
        <taxon>Christensenellaceae</taxon>
        <taxon>Candidatus Borkfalkia</taxon>
    </lineage>
</organism>
<dbReference type="GO" id="GO:0008184">
    <property type="term" value="F:glycogen phosphorylase activity"/>
    <property type="evidence" value="ECO:0007669"/>
    <property type="project" value="InterPro"/>
</dbReference>
<proteinExistence type="inferred from homology"/>